<dbReference type="EMBL" id="MN740840">
    <property type="protein sequence ID" value="QHU14438.1"/>
    <property type="molecule type" value="Genomic_DNA"/>
</dbReference>
<reference evidence="1" key="1">
    <citation type="journal article" date="2020" name="Nature">
        <title>Giant virus diversity and host interactions through global metagenomics.</title>
        <authorList>
            <person name="Schulz F."/>
            <person name="Roux S."/>
            <person name="Paez-Espino D."/>
            <person name="Jungbluth S."/>
            <person name="Walsh D.A."/>
            <person name="Denef V.J."/>
            <person name="McMahon K.D."/>
            <person name="Konstantinidis K.T."/>
            <person name="Eloe-Fadrosh E.A."/>
            <person name="Kyrpides N.C."/>
            <person name="Woyke T."/>
        </authorList>
    </citation>
    <scope>NUCLEOTIDE SEQUENCE</scope>
    <source>
        <strain evidence="1">GVMAG-S-1102113-118</strain>
    </source>
</reference>
<sequence length="368" mass="42884">MNIHRLKKDLQHTDTRSTVQDRHILKMKEFAPVRNSLRSKEVQLRQCQELREVLEEGDPEIAATEERISKLSKDIASLTEDSREINYFLKASPYLCPSVTPSSVETDESSTGAGLDGFLERTGSVSKGNTYTQYMENCFSVFYNQGDDPRDSLMVCRDCNVELVYNQKDSELACIECGKCQFYQNHEVTGEFRDDVHILSPFAYKRMTHLKEYLSQIQAKETTDIPEDIISTIQKEIRKERITNVNLITPRRVRGYLKKLHLNKFYDHVNSIIVRITGTSALKLSGELECTFIEMFQQIQSPFERHCPPERKNFLSYSYTLHKMCLIIGQERLCEYFPLLKSREKNYAQDCIWRKICEELGWPFHPSV</sequence>
<dbReference type="Pfam" id="PF04947">
    <property type="entry name" value="Pox_VLTF3"/>
    <property type="match status" value="1"/>
</dbReference>
<evidence type="ECO:0008006" key="2">
    <source>
        <dbReference type="Google" id="ProtNLM"/>
    </source>
</evidence>
<dbReference type="InterPro" id="IPR007031">
    <property type="entry name" value="Poxvirus_VLTF3"/>
</dbReference>
<accession>A0A6C0KDP1</accession>
<proteinExistence type="predicted"/>
<evidence type="ECO:0000313" key="1">
    <source>
        <dbReference type="EMBL" id="QHU14438.1"/>
    </source>
</evidence>
<name>A0A6C0KDP1_9ZZZZ</name>
<dbReference type="GO" id="GO:0046782">
    <property type="term" value="P:regulation of viral transcription"/>
    <property type="evidence" value="ECO:0007669"/>
    <property type="project" value="InterPro"/>
</dbReference>
<protein>
    <recommendedName>
        <fullName evidence="2">Viral late gene transcription factor 3 zinc ribbon domain-containing protein</fullName>
    </recommendedName>
</protein>
<dbReference type="AlphaFoldDB" id="A0A6C0KDP1"/>
<organism evidence="1">
    <name type="scientific">viral metagenome</name>
    <dbReference type="NCBI Taxonomy" id="1070528"/>
    <lineage>
        <taxon>unclassified sequences</taxon>
        <taxon>metagenomes</taxon>
        <taxon>organismal metagenomes</taxon>
    </lineage>
</organism>